<proteinExistence type="predicted"/>
<organism evidence="1 2">
    <name type="scientific">Pistacia atlantica</name>
    <dbReference type="NCBI Taxonomy" id="434234"/>
    <lineage>
        <taxon>Eukaryota</taxon>
        <taxon>Viridiplantae</taxon>
        <taxon>Streptophyta</taxon>
        <taxon>Embryophyta</taxon>
        <taxon>Tracheophyta</taxon>
        <taxon>Spermatophyta</taxon>
        <taxon>Magnoliopsida</taxon>
        <taxon>eudicotyledons</taxon>
        <taxon>Gunneridae</taxon>
        <taxon>Pentapetalae</taxon>
        <taxon>rosids</taxon>
        <taxon>malvids</taxon>
        <taxon>Sapindales</taxon>
        <taxon>Anacardiaceae</taxon>
        <taxon>Pistacia</taxon>
    </lineage>
</organism>
<accession>A0ACC1B7S3</accession>
<sequence length="40" mass="4700">MKMRGEEINSGSVVQKFGQQRAIKMKTRQIEEMKMRGEEV</sequence>
<evidence type="ECO:0000313" key="2">
    <source>
        <dbReference type="Proteomes" id="UP001164250"/>
    </source>
</evidence>
<protein>
    <submittedName>
        <fullName evidence="1">Uncharacterized protein</fullName>
    </submittedName>
</protein>
<dbReference type="EMBL" id="CM047902">
    <property type="protein sequence ID" value="KAJ0094975.1"/>
    <property type="molecule type" value="Genomic_DNA"/>
</dbReference>
<reference evidence="2" key="1">
    <citation type="journal article" date="2023" name="G3 (Bethesda)">
        <title>Genome assembly and association tests identify interacting loci associated with vigor, precocity, and sex in interspecific pistachio rootstocks.</title>
        <authorList>
            <person name="Palmer W."/>
            <person name="Jacygrad E."/>
            <person name="Sagayaradj S."/>
            <person name="Cavanaugh K."/>
            <person name="Han R."/>
            <person name="Bertier L."/>
            <person name="Beede B."/>
            <person name="Kafkas S."/>
            <person name="Golino D."/>
            <person name="Preece J."/>
            <person name="Michelmore R."/>
        </authorList>
    </citation>
    <scope>NUCLEOTIDE SEQUENCE [LARGE SCALE GENOMIC DNA]</scope>
</reference>
<name>A0ACC1B7S3_9ROSI</name>
<dbReference type="Proteomes" id="UP001164250">
    <property type="component" value="Chromosome 6"/>
</dbReference>
<keyword evidence="2" id="KW-1185">Reference proteome</keyword>
<evidence type="ECO:0000313" key="1">
    <source>
        <dbReference type="EMBL" id="KAJ0094975.1"/>
    </source>
</evidence>
<comment type="caution">
    <text evidence="1">The sequence shown here is derived from an EMBL/GenBank/DDBJ whole genome shotgun (WGS) entry which is preliminary data.</text>
</comment>
<gene>
    <name evidence="1" type="ORF">Patl1_15208</name>
</gene>